<dbReference type="Proteomes" id="UP001254759">
    <property type="component" value="Unassembled WGS sequence"/>
</dbReference>
<comment type="caution">
    <text evidence="1">The sequence shown here is derived from an EMBL/GenBank/DDBJ whole genome shotgun (WGS) entry which is preliminary data.</text>
</comment>
<dbReference type="EMBL" id="JAVDTT010000004">
    <property type="protein sequence ID" value="MDR6842764.1"/>
    <property type="molecule type" value="Genomic_DNA"/>
</dbReference>
<protein>
    <recommendedName>
        <fullName evidence="3">Transposase</fullName>
    </recommendedName>
</protein>
<evidence type="ECO:0000313" key="1">
    <source>
        <dbReference type="EMBL" id="MDR6842764.1"/>
    </source>
</evidence>
<organism evidence="1 2">
    <name type="scientific">Pseudoxanthomonas sacheonensis</name>
    <dbReference type="NCBI Taxonomy" id="443615"/>
    <lineage>
        <taxon>Bacteria</taxon>
        <taxon>Pseudomonadati</taxon>
        <taxon>Pseudomonadota</taxon>
        <taxon>Gammaproteobacteria</taxon>
        <taxon>Lysobacterales</taxon>
        <taxon>Lysobacteraceae</taxon>
        <taxon>Pseudoxanthomonas</taxon>
    </lineage>
</organism>
<evidence type="ECO:0000313" key="2">
    <source>
        <dbReference type="Proteomes" id="UP001254759"/>
    </source>
</evidence>
<evidence type="ECO:0008006" key="3">
    <source>
        <dbReference type="Google" id="ProtNLM"/>
    </source>
</evidence>
<accession>A0ABU1RXA2</accession>
<proteinExistence type="predicted"/>
<keyword evidence="2" id="KW-1185">Reference proteome</keyword>
<gene>
    <name evidence="1" type="ORF">J2W94_003069</name>
</gene>
<sequence>MKALSSLLLKTRLNAFVAILKMVAALTARL</sequence>
<name>A0ABU1RXA2_9GAMM</name>
<reference evidence="1 2" key="1">
    <citation type="submission" date="2023-07" db="EMBL/GenBank/DDBJ databases">
        <title>Sorghum-associated microbial communities from plants grown in Nebraska, USA.</title>
        <authorList>
            <person name="Schachtman D."/>
        </authorList>
    </citation>
    <scope>NUCLEOTIDE SEQUENCE [LARGE SCALE GENOMIC DNA]</scope>
    <source>
        <strain evidence="1 2">BE107</strain>
    </source>
</reference>